<dbReference type="SUPFAM" id="SSF52540">
    <property type="entry name" value="P-loop containing nucleoside triphosphate hydrolases"/>
    <property type="match status" value="1"/>
</dbReference>
<sequence length="262" mass="31214">LLAQQLDGRHLVIAPPMLLDKDSPSSWPNIFSGFKEQADFESLGKLDKLLKRGVDKYKNVFIDEAHRFRNESNTTYEMLARICRGKRVILVTATPYNNYPKDILGQVKLFQKSKKSTIPNLPNLERFFSRLVKKLKKLDRKRDYSDYIRTVKENSREIREKVLKYLMVRRTRKEAIKYFTRELEKQKLKFPEVAKPEPVFYQLNDQEDKIFTKTIKMIALDFNYSRYTPLLYYRGEIAQPEKLAQTNMRKFMKILLVKRLES</sequence>
<proteinExistence type="predicted"/>
<dbReference type="Gene3D" id="3.40.50.10810">
    <property type="entry name" value="Tandem AAA-ATPase domain"/>
    <property type="match status" value="1"/>
</dbReference>
<dbReference type="InterPro" id="IPR038718">
    <property type="entry name" value="SNF2-like_sf"/>
</dbReference>
<dbReference type="Pfam" id="PF00176">
    <property type="entry name" value="SNF2-rel_dom"/>
    <property type="match status" value="1"/>
</dbReference>
<protein>
    <recommendedName>
        <fullName evidence="1">Helicase ATP-binding domain-containing protein</fullName>
    </recommendedName>
</protein>
<gene>
    <name evidence="2" type="ORF">S01H1_47695</name>
</gene>
<evidence type="ECO:0000259" key="1">
    <source>
        <dbReference type="PROSITE" id="PS51192"/>
    </source>
</evidence>
<dbReference type="InterPro" id="IPR000330">
    <property type="entry name" value="SNF2_N"/>
</dbReference>
<dbReference type="EMBL" id="BARS01030589">
    <property type="protein sequence ID" value="GAG23566.1"/>
    <property type="molecule type" value="Genomic_DNA"/>
</dbReference>
<dbReference type="InterPro" id="IPR027417">
    <property type="entry name" value="P-loop_NTPase"/>
</dbReference>
<dbReference type="PROSITE" id="PS51192">
    <property type="entry name" value="HELICASE_ATP_BIND_1"/>
    <property type="match status" value="1"/>
</dbReference>
<comment type="caution">
    <text evidence="2">The sequence shown here is derived from an EMBL/GenBank/DDBJ whole genome shotgun (WGS) entry which is preliminary data.</text>
</comment>
<feature type="domain" description="Helicase ATP-binding" evidence="1">
    <location>
        <begin position="1"/>
        <end position="113"/>
    </location>
</feature>
<dbReference type="GO" id="GO:0005524">
    <property type="term" value="F:ATP binding"/>
    <property type="evidence" value="ECO:0007669"/>
    <property type="project" value="InterPro"/>
</dbReference>
<accession>X0XF51</accession>
<dbReference type="InterPro" id="IPR014001">
    <property type="entry name" value="Helicase_ATP-bd"/>
</dbReference>
<dbReference type="AlphaFoldDB" id="X0XF51"/>
<reference evidence="2" key="1">
    <citation type="journal article" date="2014" name="Front. Microbiol.">
        <title>High frequency of phylogenetically diverse reductive dehalogenase-homologous genes in deep subseafloor sedimentary metagenomes.</title>
        <authorList>
            <person name="Kawai M."/>
            <person name="Futagami T."/>
            <person name="Toyoda A."/>
            <person name="Takaki Y."/>
            <person name="Nishi S."/>
            <person name="Hori S."/>
            <person name="Arai W."/>
            <person name="Tsubouchi T."/>
            <person name="Morono Y."/>
            <person name="Uchiyama I."/>
            <person name="Ito T."/>
            <person name="Fujiyama A."/>
            <person name="Inagaki F."/>
            <person name="Takami H."/>
        </authorList>
    </citation>
    <scope>NUCLEOTIDE SEQUENCE</scope>
    <source>
        <strain evidence="2">Expedition CK06-06</strain>
    </source>
</reference>
<feature type="non-terminal residue" evidence="2">
    <location>
        <position position="262"/>
    </location>
</feature>
<name>X0XF51_9ZZZZ</name>
<organism evidence="2">
    <name type="scientific">marine sediment metagenome</name>
    <dbReference type="NCBI Taxonomy" id="412755"/>
    <lineage>
        <taxon>unclassified sequences</taxon>
        <taxon>metagenomes</taxon>
        <taxon>ecological metagenomes</taxon>
    </lineage>
</organism>
<evidence type="ECO:0000313" key="2">
    <source>
        <dbReference type="EMBL" id="GAG23566.1"/>
    </source>
</evidence>
<feature type="non-terminal residue" evidence="2">
    <location>
        <position position="1"/>
    </location>
</feature>